<evidence type="ECO:0000313" key="1">
    <source>
        <dbReference type="EMBL" id="KRZ66741.1"/>
    </source>
</evidence>
<keyword evidence="2" id="KW-1185">Reference proteome</keyword>
<protein>
    <submittedName>
        <fullName evidence="1">Uncharacterized protein</fullName>
    </submittedName>
</protein>
<dbReference type="AlphaFoldDB" id="A0A0V1M5A4"/>
<evidence type="ECO:0000313" key="2">
    <source>
        <dbReference type="Proteomes" id="UP000054843"/>
    </source>
</evidence>
<comment type="caution">
    <text evidence="1">The sequence shown here is derived from an EMBL/GenBank/DDBJ whole genome shotgun (WGS) entry which is preliminary data.</text>
</comment>
<organism evidence="1 2">
    <name type="scientific">Trichinella papuae</name>
    <dbReference type="NCBI Taxonomy" id="268474"/>
    <lineage>
        <taxon>Eukaryota</taxon>
        <taxon>Metazoa</taxon>
        <taxon>Ecdysozoa</taxon>
        <taxon>Nematoda</taxon>
        <taxon>Enoplea</taxon>
        <taxon>Dorylaimia</taxon>
        <taxon>Trichinellida</taxon>
        <taxon>Trichinellidae</taxon>
        <taxon>Trichinella</taxon>
    </lineage>
</organism>
<dbReference type="Proteomes" id="UP000054843">
    <property type="component" value="Unassembled WGS sequence"/>
</dbReference>
<sequence>MLIVETKPSVFLILYTRTIQYSVEILCNTIIFLKIECNEFEKINFPTNNTSVVKYVRCLAVTVS</sequence>
<proteinExistence type="predicted"/>
<gene>
    <name evidence="1" type="ORF">T10_3543</name>
</gene>
<dbReference type="EMBL" id="JYDO01000227">
    <property type="protein sequence ID" value="KRZ66741.1"/>
    <property type="molecule type" value="Genomic_DNA"/>
</dbReference>
<reference evidence="1 2" key="1">
    <citation type="submission" date="2015-01" db="EMBL/GenBank/DDBJ databases">
        <title>Evolution of Trichinella species and genotypes.</title>
        <authorList>
            <person name="Korhonen P.K."/>
            <person name="Edoardo P."/>
            <person name="Giuseppe L.R."/>
            <person name="Gasser R.B."/>
        </authorList>
    </citation>
    <scope>NUCLEOTIDE SEQUENCE [LARGE SCALE GENOMIC DNA]</scope>
    <source>
        <strain evidence="1">ISS1980</strain>
    </source>
</reference>
<name>A0A0V1M5A4_9BILA</name>
<accession>A0A0V1M5A4</accession>